<dbReference type="InterPro" id="IPR005053">
    <property type="entry name" value="MobA_MobL"/>
</dbReference>
<dbReference type="Proteomes" id="UP001526430">
    <property type="component" value="Unassembled WGS sequence"/>
</dbReference>
<evidence type="ECO:0000259" key="3">
    <source>
        <dbReference type="Pfam" id="PF03389"/>
    </source>
</evidence>
<dbReference type="Gene3D" id="3.30.930.30">
    <property type="match status" value="2"/>
</dbReference>
<reference evidence="4 5" key="1">
    <citation type="submission" date="2022-10" db="EMBL/GenBank/DDBJ databases">
        <title>Roseococcus glaciei nov., sp. nov., isolated from glacier.</title>
        <authorList>
            <person name="Liu Q."/>
            <person name="Xin Y.-H."/>
        </authorList>
    </citation>
    <scope>NUCLEOTIDE SEQUENCE [LARGE SCALE GENOMIC DNA]</scope>
    <source>
        <strain evidence="4 5">MDT2-1-1</strain>
    </source>
</reference>
<feature type="domain" description="MobA/MobL protein" evidence="3">
    <location>
        <begin position="11"/>
        <end position="77"/>
    </location>
</feature>
<organism evidence="4 5">
    <name type="scientific">Sabulicella glaciei</name>
    <dbReference type="NCBI Taxonomy" id="2984948"/>
    <lineage>
        <taxon>Bacteria</taxon>
        <taxon>Pseudomonadati</taxon>
        <taxon>Pseudomonadota</taxon>
        <taxon>Alphaproteobacteria</taxon>
        <taxon>Acetobacterales</taxon>
        <taxon>Acetobacteraceae</taxon>
        <taxon>Sabulicella</taxon>
    </lineage>
</organism>
<sequence>MSHISRSGGASAMAMGAYDSGETLTCARTGRTYSYDKPDIVCASIMVPKGCDHLPQATDRAALWNSAEAAEDEWATRHFARAEGQARSFMAAHPDRPLAGEVVLPDGLTAKEESTLVSRIMREQVRPFFPPGHAGLVLTQDVLTDETGERLLRWQAVPPAQHHTETARTALRFIIALPRDLTEDQQRELAEAWLEERFVRHGYVADFAIRWTVGNPHLHVRVTRRALQPDGTWADSKDRGITTEDGLRESRRSFVEAANVAMVKAGLETRCDWRSYEDAGVALRPTVHEGYWSRAMALAGQASEAQKHNAEVWAANAEAVLEDPEIIIREVARQRATFTERDLLAELWKRTQGEEVSFLAASERLLASPLVEAVGAEPDSTPRYALKEYLATERAMFEHAARLAATKGHHGVDGARLEAAMGSGGAYARLSNGTPRGTGSWAWLPPARQPMDWRARRASPQGGRSPPCSTPTTLSRCCASSWRMAARMENIRRQRPDASDPANPDWMRKASEQLAQGEVMPALLAYDRRGRVGFGDDTDAAVKLLVDRWWEKRKANPGCSTIALAYTRAHVGLLNKAMRDRRVICGELSGPAVTVGGQALDGG</sequence>
<gene>
    <name evidence="4" type="ORF">OF850_18100</name>
</gene>
<dbReference type="Pfam" id="PF03389">
    <property type="entry name" value="MobA_MobL"/>
    <property type="match status" value="2"/>
</dbReference>
<protein>
    <submittedName>
        <fullName evidence="4">MobA/MobL family protein</fullName>
    </submittedName>
</protein>
<keyword evidence="5" id="KW-1185">Reference proteome</keyword>
<dbReference type="EMBL" id="JAPFQI010000018">
    <property type="protein sequence ID" value="MCW8087542.1"/>
    <property type="molecule type" value="Genomic_DNA"/>
</dbReference>
<accession>A0ABT3NZE7</accession>
<feature type="domain" description="MobA/MobL protein" evidence="3">
    <location>
        <begin position="150"/>
        <end position="296"/>
    </location>
</feature>
<evidence type="ECO:0000313" key="4">
    <source>
        <dbReference type="EMBL" id="MCW8087542.1"/>
    </source>
</evidence>
<keyword evidence="2" id="KW-0184">Conjugation</keyword>
<evidence type="ECO:0000256" key="2">
    <source>
        <dbReference type="ARBA" id="ARBA00022971"/>
    </source>
</evidence>
<name>A0ABT3NZE7_9PROT</name>
<proteinExistence type="inferred from homology"/>
<evidence type="ECO:0000313" key="5">
    <source>
        <dbReference type="Proteomes" id="UP001526430"/>
    </source>
</evidence>
<comment type="caution">
    <text evidence="4">The sequence shown here is derived from an EMBL/GenBank/DDBJ whole genome shotgun (WGS) entry which is preliminary data.</text>
</comment>
<evidence type="ECO:0000256" key="1">
    <source>
        <dbReference type="ARBA" id="ARBA00010873"/>
    </source>
</evidence>
<comment type="similarity">
    <text evidence="1">Belongs to the MobA/MobL family.</text>
</comment>